<reference evidence="2" key="1">
    <citation type="journal article" date="2024" name="Proc. Natl. Acad. Sci. U.S.A.">
        <title>Extraordinary preservation of gene collinearity over three hundred million years revealed in homosporous lycophytes.</title>
        <authorList>
            <person name="Li C."/>
            <person name="Wickell D."/>
            <person name="Kuo L.Y."/>
            <person name="Chen X."/>
            <person name="Nie B."/>
            <person name="Liao X."/>
            <person name="Peng D."/>
            <person name="Ji J."/>
            <person name="Jenkins J."/>
            <person name="Williams M."/>
            <person name="Shu S."/>
            <person name="Plott C."/>
            <person name="Barry K."/>
            <person name="Rajasekar S."/>
            <person name="Grimwood J."/>
            <person name="Han X."/>
            <person name="Sun S."/>
            <person name="Hou Z."/>
            <person name="He W."/>
            <person name="Dai G."/>
            <person name="Sun C."/>
            <person name="Schmutz J."/>
            <person name="Leebens-Mack J.H."/>
            <person name="Li F.W."/>
            <person name="Wang L."/>
        </authorList>
    </citation>
    <scope>NUCLEOTIDE SEQUENCE [LARGE SCALE GENOMIC DNA]</scope>
    <source>
        <strain evidence="2">cv. PW_Plant_1</strain>
    </source>
</reference>
<sequence>MISVKSEGSSWRWALGVFYVVLVAIIWIAASFVVQSVIDSGVSPFLISYIANSLFIVYIPIVEIGNLLRVYLQKPLEQIKGSAHEEQGHSEEETLLSDIVLNSTADVNGSGSSYTKKNEFQHQMGTETSRSEDCTGEGDSVRLVQDNAEYEGLNSVESVASSDKTVEVKRVWTRKETARIGLIICPIWFMAQFTFNLSLKYTTVTSNTILSSTSSLFTFMTSVSLLGEKFTAVKLVSVLLCMAGTIFVGLGDSERQKDIVAPHPVWGDILCLVSALLYAAYTTLIRKKFPDDSEGKEEVSTALFLGFVGLFNALLFLPFVLLLHFTNVERLHKLSPTQLGLIIGKGLLDNVLSDYLWAKAVLLTTPTVATAGLTLQVPISAIVDSIRGNIPSTLNILGAVSILVGFFGINQPATGCCTSSSSESSEDDVIKSSSISDAPPLESAS</sequence>
<dbReference type="EMBL" id="CM055113">
    <property type="protein sequence ID" value="KAJ7516658.1"/>
    <property type="molecule type" value="Genomic_DNA"/>
</dbReference>
<keyword evidence="2" id="KW-1185">Reference proteome</keyword>
<protein>
    <submittedName>
        <fullName evidence="1">Uncharacterized protein</fullName>
    </submittedName>
</protein>
<evidence type="ECO:0000313" key="2">
    <source>
        <dbReference type="Proteomes" id="UP001162992"/>
    </source>
</evidence>
<evidence type="ECO:0000313" key="1">
    <source>
        <dbReference type="EMBL" id="KAJ7516658.1"/>
    </source>
</evidence>
<proteinExistence type="predicted"/>
<gene>
    <name evidence="1" type="ORF">O6H91_22G066500</name>
</gene>
<name>A0ACC2AGH0_DIPCM</name>
<accession>A0ACC2AGH0</accession>
<dbReference type="Proteomes" id="UP001162992">
    <property type="component" value="Chromosome 22"/>
</dbReference>
<organism evidence="1 2">
    <name type="scientific">Diphasiastrum complanatum</name>
    <name type="common">Issler's clubmoss</name>
    <name type="synonym">Lycopodium complanatum</name>
    <dbReference type="NCBI Taxonomy" id="34168"/>
    <lineage>
        <taxon>Eukaryota</taxon>
        <taxon>Viridiplantae</taxon>
        <taxon>Streptophyta</taxon>
        <taxon>Embryophyta</taxon>
        <taxon>Tracheophyta</taxon>
        <taxon>Lycopodiopsida</taxon>
        <taxon>Lycopodiales</taxon>
        <taxon>Lycopodiaceae</taxon>
        <taxon>Lycopodioideae</taxon>
        <taxon>Diphasiastrum</taxon>
    </lineage>
</organism>
<comment type="caution">
    <text evidence="1">The sequence shown here is derived from an EMBL/GenBank/DDBJ whole genome shotgun (WGS) entry which is preliminary data.</text>
</comment>